<dbReference type="RefSeq" id="WP_020517422.1">
    <property type="nucleotide sequence ID" value="NZ_JBIAZU010000010.1"/>
</dbReference>
<dbReference type="Gene3D" id="2.60.40.1180">
    <property type="entry name" value="Golgi alpha-mannosidase II"/>
    <property type="match status" value="1"/>
</dbReference>
<comment type="function">
    <text evidence="1">Alpha-L-fucosidase is responsible for hydrolyzing the alpha-1,6-linked fucose joined to the reducing-end N-acetylglucosamine of the carbohydrate moieties of glycoproteins.</text>
</comment>
<organism evidence="9 10">
    <name type="scientific">Paractinoplanes globisporus</name>
    <dbReference type="NCBI Taxonomy" id="113565"/>
    <lineage>
        <taxon>Bacteria</taxon>
        <taxon>Bacillati</taxon>
        <taxon>Actinomycetota</taxon>
        <taxon>Actinomycetes</taxon>
        <taxon>Micromonosporales</taxon>
        <taxon>Micromonosporaceae</taxon>
        <taxon>Paractinoplanes</taxon>
    </lineage>
</organism>
<comment type="caution">
    <text evidence="9">The sequence shown here is derived from an EMBL/GenBank/DDBJ whole genome shotgun (WGS) entry which is preliminary data.</text>
</comment>
<proteinExistence type="inferred from homology"/>
<dbReference type="Pfam" id="PF16757">
    <property type="entry name" value="Fucosidase_C"/>
    <property type="match status" value="1"/>
</dbReference>
<evidence type="ECO:0000256" key="6">
    <source>
        <dbReference type="ARBA" id="ARBA00023295"/>
    </source>
</evidence>
<dbReference type="InterPro" id="IPR000772">
    <property type="entry name" value="Ricin_B_lectin"/>
</dbReference>
<gene>
    <name evidence="9" type="ORF">ACFY35_47040</name>
</gene>
<keyword evidence="10" id="KW-1185">Reference proteome</keyword>
<keyword evidence="4 7" id="KW-0732">Signal</keyword>
<dbReference type="SUPFAM" id="SSF51445">
    <property type="entry name" value="(Trans)glycosidases"/>
    <property type="match status" value="1"/>
</dbReference>
<dbReference type="Pfam" id="PF01120">
    <property type="entry name" value="Alpha_L_fucos"/>
    <property type="match status" value="1"/>
</dbReference>
<dbReference type="PANTHER" id="PTHR10030">
    <property type="entry name" value="ALPHA-L-FUCOSIDASE"/>
    <property type="match status" value="1"/>
</dbReference>
<evidence type="ECO:0000313" key="9">
    <source>
        <dbReference type="EMBL" id="MFF5297037.1"/>
    </source>
</evidence>
<dbReference type="Gene3D" id="3.20.20.80">
    <property type="entry name" value="Glycosidases"/>
    <property type="match status" value="1"/>
</dbReference>
<evidence type="ECO:0000256" key="1">
    <source>
        <dbReference type="ARBA" id="ARBA00004071"/>
    </source>
</evidence>
<dbReference type="InterPro" id="IPR016286">
    <property type="entry name" value="FUC_metazoa-typ"/>
</dbReference>
<dbReference type="InterPro" id="IPR057739">
    <property type="entry name" value="Glyco_hydro_29_N"/>
</dbReference>
<feature type="signal peptide" evidence="7">
    <location>
        <begin position="1"/>
        <end position="33"/>
    </location>
</feature>
<evidence type="ECO:0000256" key="3">
    <source>
        <dbReference type="ARBA" id="ARBA00012662"/>
    </source>
</evidence>
<dbReference type="SMART" id="SM00812">
    <property type="entry name" value="Alpha_L_fucos"/>
    <property type="match status" value="1"/>
</dbReference>
<dbReference type="SUPFAM" id="SSF50370">
    <property type="entry name" value="Ricin B-like lectins"/>
    <property type="match status" value="1"/>
</dbReference>
<dbReference type="PANTHER" id="PTHR10030:SF37">
    <property type="entry name" value="ALPHA-L-FUCOSIDASE-RELATED"/>
    <property type="match status" value="1"/>
</dbReference>
<dbReference type="PROSITE" id="PS50231">
    <property type="entry name" value="RICIN_B_LECTIN"/>
    <property type="match status" value="1"/>
</dbReference>
<dbReference type="EC" id="3.2.1.51" evidence="3"/>
<dbReference type="Proteomes" id="UP001602245">
    <property type="component" value="Unassembled WGS sequence"/>
</dbReference>
<evidence type="ECO:0000313" key="10">
    <source>
        <dbReference type="Proteomes" id="UP001602245"/>
    </source>
</evidence>
<keyword evidence="5" id="KW-0378">Hydrolase</keyword>
<dbReference type="PROSITE" id="PS51318">
    <property type="entry name" value="TAT"/>
    <property type="match status" value="1"/>
</dbReference>
<evidence type="ECO:0000256" key="7">
    <source>
        <dbReference type="SAM" id="SignalP"/>
    </source>
</evidence>
<feature type="chain" id="PRO_5046520104" description="alpha-L-fucosidase" evidence="7">
    <location>
        <begin position="34"/>
        <end position="660"/>
    </location>
</feature>
<dbReference type="Gene3D" id="2.80.10.50">
    <property type="match status" value="1"/>
</dbReference>
<keyword evidence="6" id="KW-0326">Glycosidase</keyword>
<dbReference type="InterPro" id="IPR006311">
    <property type="entry name" value="TAT_signal"/>
</dbReference>
<dbReference type="CDD" id="cd00161">
    <property type="entry name" value="beta-trefoil_Ricin-like"/>
    <property type="match status" value="1"/>
</dbReference>
<dbReference type="SMART" id="SM00458">
    <property type="entry name" value="RICIN"/>
    <property type="match status" value="1"/>
</dbReference>
<dbReference type="InterPro" id="IPR013780">
    <property type="entry name" value="Glyco_hydro_b"/>
</dbReference>
<evidence type="ECO:0000256" key="4">
    <source>
        <dbReference type="ARBA" id="ARBA00022729"/>
    </source>
</evidence>
<dbReference type="InterPro" id="IPR035992">
    <property type="entry name" value="Ricin_B-like_lectins"/>
</dbReference>
<comment type="similarity">
    <text evidence="2">Belongs to the glycosyl hydrolase 29 family.</text>
</comment>
<dbReference type="InterPro" id="IPR000933">
    <property type="entry name" value="Glyco_hydro_29"/>
</dbReference>
<dbReference type="PRINTS" id="PR00741">
    <property type="entry name" value="GLHYDRLASE29"/>
</dbReference>
<dbReference type="Pfam" id="PF14200">
    <property type="entry name" value="RicinB_lectin_2"/>
    <property type="match status" value="2"/>
</dbReference>
<name>A0ABW6WUV7_9ACTN</name>
<feature type="domain" description="Ricin B lectin" evidence="8">
    <location>
        <begin position="525"/>
        <end position="658"/>
    </location>
</feature>
<accession>A0ABW6WUV7</accession>
<evidence type="ECO:0000256" key="2">
    <source>
        <dbReference type="ARBA" id="ARBA00007951"/>
    </source>
</evidence>
<dbReference type="InterPro" id="IPR031919">
    <property type="entry name" value="Fucosidase_C"/>
</dbReference>
<sequence>MPRIPFTRRAFLTVFGASVAGSTGILRATPAFAAIPGPSSYSATWSSVDQHPPAPEWFQDAKFGIYYHWGVFSVPAYGNEWYPRNMYNNGSNENNHHKAVYGDPSVWPYHNFINGARDKAGNYVQFAPRLASAGGAFDPNAWAQLFVDAGARFAGPVAEHHDGFSMWNSSVNEWNSVARGPRLDLLRLHADAIRGKGLKLMVAMHHAYHFTGYYQWVPTQSDSSLKKLYGQLGAAAEQQLWYDKLREVLDGYQPDILYQDFNLTQLPESRRLDFLSYYYNRAVAWNKEVVATYKDGFNNRGEVYDFERGGPAGIQTPYWLTDDSISSSSWCYTVGIGYYSTNALLHALIDRVSKNGNMVLNIAPMADGTIPSGQQTVLRGIGDYLGRFGESIYSTRAWTTFGEGPTQMGGGSFQTPRTGTAQDVRFTQSKDNRILYATLLGWPGGTAHITTLGSNRINLSTLTSVQLLGSTAGTYINLPTRTQDGSGLHISLPSAPYSAPAYVLKLIFSGTIPALGSGGSGLPTGWARITNVTTGLVLDGGGNVASGSQLKQWNYDGSTNLQWQLVALGSGWYRIVNRTNGLVADSNGNSANGALAVEISWNGGNNQQWRLNDMGSGRYQIINRGTGTALDSGGVNTVGAPVKLWAPDSSTNLQWTIAAV</sequence>
<evidence type="ECO:0000259" key="8">
    <source>
        <dbReference type="SMART" id="SM00458"/>
    </source>
</evidence>
<evidence type="ECO:0000256" key="5">
    <source>
        <dbReference type="ARBA" id="ARBA00022801"/>
    </source>
</evidence>
<reference evidence="9 10" key="1">
    <citation type="submission" date="2024-10" db="EMBL/GenBank/DDBJ databases">
        <title>The Natural Products Discovery Center: Release of the First 8490 Sequenced Strains for Exploring Actinobacteria Biosynthetic Diversity.</title>
        <authorList>
            <person name="Kalkreuter E."/>
            <person name="Kautsar S.A."/>
            <person name="Yang D."/>
            <person name="Bader C.D."/>
            <person name="Teijaro C.N."/>
            <person name="Fluegel L."/>
            <person name="Davis C.M."/>
            <person name="Simpson J.R."/>
            <person name="Lauterbach L."/>
            <person name="Steele A.D."/>
            <person name="Gui C."/>
            <person name="Meng S."/>
            <person name="Li G."/>
            <person name="Viehrig K."/>
            <person name="Ye F."/>
            <person name="Su P."/>
            <person name="Kiefer A.F."/>
            <person name="Nichols A."/>
            <person name="Cepeda A.J."/>
            <person name="Yan W."/>
            <person name="Fan B."/>
            <person name="Jiang Y."/>
            <person name="Adhikari A."/>
            <person name="Zheng C.-J."/>
            <person name="Schuster L."/>
            <person name="Cowan T.M."/>
            <person name="Smanski M.J."/>
            <person name="Chevrette M.G."/>
            <person name="De Carvalho L.P.S."/>
            <person name="Shen B."/>
        </authorList>
    </citation>
    <scope>NUCLEOTIDE SEQUENCE [LARGE SCALE GENOMIC DNA]</scope>
    <source>
        <strain evidence="9 10">NPDC000087</strain>
    </source>
</reference>
<dbReference type="InterPro" id="IPR017853">
    <property type="entry name" value="GH"/>
</dbReference>
<protein>
    <recommendedName>
        <fullName evidence="3">alpha-L-fucosidase</fullName>
        <ecNumber evidence="3">3.2.1.51</ecNumber>
    </recommendedName>
</protein>
<dbReference type="EMBL" id="JBIAZU010000010">
    <property type="protein sequence ID" value="MFF5297037.1"/>
    <property type="molecule type" value="Genomic_DNA"/>
</dbReference>